<feature type="domain" description="PAS" evidence="3">
    <location>
        <begin position="15"/>
        <end position="81"/>
    </location>
</feature>
<evidence type="ECO:0000313" key="5">
    <source>
        <dbReference type="EMBL" id="MDH2392898.1"/>
    </source>
</evidence>
<dbReference type="InterPro" id="IPR029016">
    <property type="entry name" value="GAF-like_dom_sf"/>
</dbReference>
<dbReference type="Pfam" id="PF13581">
    <property type="entry name" value="HATPase_c_2"/>
    <property type="match status" value="1"/>
</dbReference>
<dbReference type="Pfam" id="PF08448">
    <property type="entry name" value="PAS_4"/>
    <property type="match status" value="1"/>
</dbReference>
<keyword evidence="6" id="KW-1185">Reference proteome</keyword>
<evidence type="ECO:0000259" key="3">
    <source>
        <dbReference type="SMART" id="SM00091"/>
    </source>
</evidence>
<comment type="caution">
    <text evidence="5">The sequence shown here is derived from an EMBL/GenBank/DDBJ whole genome shotgun (WGS) entry which is preliminary data.</text>
</comment>
<reference evidence="5 6" key="1">
    <citation type="submission" date="2023-04" db="EMBL/GenBank/DDBJ databases">
        <title>Streptomyces chengmaiensis sp. nov. isolated from the stem of mangrove plant in Hainan.</title>
        <authorList>
            <person name="Huang X."/>
            <person name="Zhou S."/>
            <person name="Chu X."/>
            <person name="Xie Y."/>
            <person name="Lin Y."/>
        </authorList>
    </citation>
    <scope>NUCLEOTIDE SEQUENCE [LARGE SCALE GENOMIC DNA]</scope>
    <source>
        <strain evidence="5 6">HNM0663</strain>
    </source>
</reference>
<dbReference type="SMART" id="SM00331">
    <property type="entry name" value="PP2C_SIG"/>
    <property type="match status" value="1"/>
</dbReference>
<dbReference type="CDD" id="cd16936">
    <property type="entry name" value="HATPase_RsbW-like"/>
    <property type="match status" value="1"/>
</dbReference>
<sequence>MGSPKTDKPPAPGGETEGSRFDITDAAVVVVDSYGLVQHWSGGAEALFGYAMTDAVAHPVTEILAIPWDERWEMAERSLAGRGWTGTLTAHRRDGRPLQIRAQACPLGPDRQASWLIVAADLATTQAREREHAILRGLFTQSPFGLAVVDPQLRFVMINPALERMEGVPARLRLGRALSDTVPEEAGPMTEARAREVMETGEPQVVVSHADPPGASSSYPPHVRSRSSFRLQDPAGHTLGMGQAVLDVTGYYRARRHLALINEAGVRIGSTLDLDRTVQELAEVLVPQVADFVAVDLSAAVIHGHEPDPVLIAGSAELIRRAQQSIRDDLPESVAPLGARVTYSETSPQHRCVATGRPVLDPVVDLSTPWLSQDAARSAKLREVGIHSHLVVPLRARGITMGATTLVRWKNPEAFDADDLLLVEELAARAAVCIDNARRFAREHRAALSLQRNLLPKDLPTPTAVDVAYRYLPADTHAGVGGDWFDVLPLSGTRIGLVVGDVVGHGMNAAATMGRLRTAVQTLADLDLPPDELLAHLDDLVAHLDEAESADRHVPGVIGATCLYCVYDPISRTADVARAGHPPPAIAHPDKAVEFLDIPAGPPLGLGGLPFECTQVPIPDGSVLAFYTDGLITASSDRDIDLGFTRLAFALAYPDRPLEEICDDMEHLLLPDRPRDDVAFLVARPRSLSEENVATWRLPRELTAVGQARSLTTEQLDAWDLEDLAFTAELIVSELVTNAIRHASGPVSLRLIRDVNLIFEVSDGSHTSPHLRRAHTNDEGGRGLFLVAQFAQRWGTRYTTDGKTIWAEQLLP</sequence>
<dbReference type="Pfam" id="PF01590">
    <property type="entry name" value="GAF"/>
    <property type="match status" value="1"/>
</dbReference>
<dbReference type="RefSeq" id="WP_279932068.1">
    <property type="nucleotide sequence ID" value="NZ_JARWBG010000051.1"/>
</dbReference>
<dbReference type="SUPFAM" id="SSF55781">
    <property type="entry name" value="GAF domain-like"/>
    <property type="match status" value="1"/>
</dbReference>
<dbReference type="SMART" id="SM00065">
    <property type="entry name" value="GAF"/>
    <property type="match status" value="1"/>
</dbReference>
<accession>A0ABT6HX75</accession>
<dbReference type="CDD" id="cd00130">
    <property type="entry name" value="PAS"/>
    <property type="match status" value="1"/>
</dbReference>
<feature type="domain" description="GAF" evidence="2">
    <location>
        <begin position="273"/>
        <end position="444"/>
    </location>
</feature>
<dbReference type="Gene3D" id="3.30.450.40">
    <property type="match status" value="1"/>
</dbReference>
<dbReference type="Gene3D" id="3.30.450.20">
    <property type="entry name" value="PAS domain"/>
    <property type="match status" value="2"/>
</dbReference>
<dbReference type="Pfam" id="PF07228">
    <property type="entry name" value="SpoIIE"/>
    <property type="match status" value="1"/>
</dbReference>
<dbReference type="PANTHER" id="PTHR43156">
    <property type="entry name" value="STAGE II SPORULATION PROTEIN E-RELATED"/>
    <property type="match status" value="1"/>
</dbReference>
<evidence type="ECO:0000259" key="4">
    <source>
        <dbReference type="SMART" id="SM00331"/>
    </source>
</evidence>
<dbReference type="Proteomes" id="UP001223144">
    <property type="component" value="Unassembled WGS sequence"/>
</dbReference>
<dbReference type="InterPro" id="IPR052016">
    <property type="entry name" value="Bact_Sigma-Reg"/>
</dbReference>
<proteinExistence type="predicted"/>
<dbReference type="InterPro" id="IPR036890">
    <property type="entry name" value="HATPase_C_sf"/>
</dbReference>
<keyword evidence="1" id="KW-0378">Hydrolase</keyword>
<evidence type="ECO:0000313" key="6">
    <source>
        <dbReference type="Proteomes" id="UP001223144"/>
    </source>
</evidence>
<organism evidence="5 6">
    <name type="scientific">Streptomyces chengmaiensis</name>
    <dbReference type="NCBI Taxonomy" id="3040919"/>
    <lineage>
        <taxon>Bacteria</taxon>
        <taxon>Bacillati</taxon>
        <taxon>Actinomycetota</taxon>
        <taxon>Actinomycetes</taxon>
        <taxon>Kitasatosporales</taxon>
        <taxon>Streptomycetaceae</taxon>
        <taxon>Streptomyces</taxon>
    </lineage>
</organism>
<feature type="domain" description="PPM-type phosphatase" evidence="4">
    <location>
        <begin position="465"/>
        <end position="685"/>
    </location>
</feature>
<dbReference type="InterPro" id="IPR013656">
    <property type="entry name" value="PAS_4"/>
</dbReference>
<dbReference type="InterPro" id="IPR001932">
    <property type="entry name" value="PPM-type_phosphatase-like_dom"/>
</dbReference>
<dbReference type="SUPFAM" id="SSF81606">
    <property type="entry name" value="PP2C-like"/>
    <property type="match status" value="1"/>
</dbReference>
<evidence type="ECO:0000256" key="1">
    <source>
        <dbReference type="ARBA" id="ARBA00022801"/>
    </source>
</evidence>
<dbReference type="InterPro" id="IPR003594">
    <property type="entry name" value="HATPase_dom"/>
</dbReference>
<name>A0ABT6HX75_9ACTN</name>
<dbReference type="PANTHER" id="PTHR43156:SF2">
    <property type="entry name" value="STAGE II SPORULATION PROTEIN E"/>
    <property type="match status" value="1"/>
</dbReference>
<dbReference type="InterPro" id="IPR000014">
    <property type="entry name" value="PAS"/>
</dbReference>
<dbReference type="SUPFAM" id="SSF55874">
    <property type="entry name" value="ATPase domain of HSP90 chaperone/DNA topoisomerase II/histidine kinase"/>
    <property type="match status" value="1"/>
</dbReference>
<feature type="domain" description="PAS" evidence="3">
    <location>
        <begin position="133"/>
        <end position="199"/>
    </location>
</feature>
<dbReference type="InterPro" id="IPR036457">
    <property type="entry name" value="PPM-type-like_dom_sf"/>
</dbReference>
<dbReference type="EMBL" id="JARWBG010000051">
    <property type="protein sequence ID" value="MDH2392898.1"/>
    <property type="molecule type" value="Genomic_DNA"/>
</dbReference>
<dbReference type="SUPFAM" id="SSF55785">
    <property type="entry name" value="PYP-like sensor domain (PAS domain)"/>
    <property type="match status" value="2"/>
</dbReference>
<dbReference type="NCBIfam" id="TIGR00229">
    <property type="entry name" value="sensory_box"/>
    <property type="match status" value="1"/>
</dbReference>
<dbReference type="Gene3D" id="3.30.565.10">
    <property type="entry name" value="Histidine kinase-like ATPase, C-terminal domain"/>
    <property type="match status" value="1"/>
</dbReference>
<dbReference type="Pfam" id="PF13426">
    <property type="entry name" value="PAS_9"/>
    <property type="match status" value="1"/>
</dbReference>
<gene>
    <name evidence="5" type="ORF">QCN29_29785</name>
</gene>
<dbReference type="InterPro" id="IPR003018">
    <property type="entry name" value="GAF"/>
</dbReference>
<dbReference type="Gene3D" id="3.60.40.10">
    <property type="entry name" value="PPM-type phosphatase domain"/>
    <property type="match status" value="1"/>
</dbReference>
<protein>
    <submittedName>
        <fullName evidence="5">SpoIIE family protein phosphatase</fullName>
    </submittedName>
</protein>
<evidence type="ECO:0000259" key="2">
    <source>
        <dbReference type="SMART" id="SM00065"/>
    </source>
</evidence>
<dbReference type="InterPro" id="IPR035965">
    <property type="entry name" value="PAS-like_dom_sf"/>
</dbReference>
<dbReference type="SMART" id="SM00091">
    <property type="entry name" value="PAS"/>
    <property type="match status" value="2"/>
</dbReference>